<comment type="caution">
    <text evidence="1">The sequence shown here is derived from an EMBL/GenBank/DDBJ whole genome shotgun (WGS) entry which is preliminary data.</text>
</comment>
<keyword evidence="2" id="KW-1185">Reference proteome</keyword>
<dbReference type="AlphaFoldDB" id="A0AAD3XSJ8"/>
<proteinExistence type="predicted"/>
<accession>A0AAD3XSJ8</accession>
<gene>
    <name evidence="1" type="ORF">Nepgr_016496</name>
</gene>
<dbReference type="EMBL" id="BSYO01000014">
    <property type="protein sequence ID" value="GMH14655.1"/>
    <property type="molecule type" value="Genomic_DNA"/>
</dbReference>
<dbReference type="Proteomes" id="UP001279734">
    <property type="component" value="Unassembled WGS sequence"/>
</dbReference>
<evidence type="ECO:0000313" key="2">
    <source>
        <dbReference type="Proteomes" id="UP001279734"/>
    </source>
</evidence>
<name>A0AAD3XSJ8_NEPGR</name>
<reference evidence="1" key="1">
    <citation type="submission" date="2023-05" db="EMBL/GenBank/DDBJ databases">
        <title>Nepenthes gracilis genome sequencing.</title>
        <authorList>
            <person name="Fukushima K."/>
        </authorList>
    </citation>
    <scope>NUCLEOTIDE SEQUENCE</scope>
    <source>
        <strain evidence="1">SING2019-196</strain>
    </source>
</reference>
<evidence type="ECO:0000313" key="1">
    <source>
        <dbReference type="EMBL" id="GMH14655.1"/>
    </source>
</evidence>
<protein>
    <submittedName>
        <fullName evidence="1">Uncharacterized protein</fullName>
    </submittedName>
</protein>
<sequence length="131" mass="14579">MKPSPMAGWRFSNHESKALDDNNFITGIMLSHKPHGIELLHICDLPPPIKVFSGSNNAVSAALNRIYSLMSRKVEEDVLCTSRNSSTENERFDLLKALRLPQMGARDAETKHAAIVKETDSLLHAVLMEPI</sequence>
<organism evidence="1 2">
    <name type="scientific">Nepenthes gracilis</name>
    <name type="common">Slender pitcher plant</name>
    <dbReference type="NCBI Taxonomy" id="150966"/>
    <lineage>
        <taxon>Eukaryota</taxon>
        <taxon>Viridiplantae</taxon>
        <taxon>Streptophyta</taxon>
        <taxon>Embryophyta</taxon>
        <taxon>Tracheophyta</taxon>
        <taxon>Spermatophyta</taxon>
        <taxon>Magnoliopsida</taxon>
        <taxon>eudicotyledons</taxon>
        <taxon>Gunneridae</taxon>
        <taxon>Pentapetalae</taxon>
        <taxon>Caryophyllales</taxon>
        <taxon>Nepenthaceae</taxon>
        <taxon>Nepenthes</taxon>
    </lineage>
</organism>